<dbReference type="Pfam" id="PF00307">
    <property type="entry name" value="CH"/>
    <property type="match status" value="1"/>
</dbReference>
<dbReference type="InterPro" id="IPR001752">
    <property type="entry name" value="Kinesin_motor_dom"/>
</dbReference>
<dbReference type="GO" id="GO:0008017">
    <property type="term" value="F:microtubule binding"/>
    <property type="evidence" value="ECO:0007669"/>
    <property type="project" value="InterPro"/>
</dbReference>
<evidence type="ECO:0000259" key="11">
    <source>
        <dbReference type="PROSITE" id="PS50067"/>
    </source>
</evidence>
<dbReference type="PRINTS" id="PR00380">
    <property type="entry name" value="KINESINHEAVY"/>
</dbReference>
<evidence type="ECO:0000259" key="10">
    <source>
        <dbReference type="PROSITE" id="PS50021"/>
    </source>
</evidence>
<protein>
    <submittedName>
        <fullName evidence="12">Calponin-like domain-containing protein</fullName>
    </submittedName>
</protein>
<dbReference type="SMART" id="SM00129">
    <property type="entry name" value="KISc"/>
    <property type="match status" value="1"/>
</dbReference>
<evidence type="ECO:0000256" key="7">
    <source>
        <dbReference type="PROSITE-ProRule" id="PRU00283"/>
    </source>
</evidence>
<dbReference type="Pfam" id="PF00225">
    <property type="entry name" value="Kinesin"/>
    <property type="match status" value="1"/>
</dbReference>
<keyword evidence="3 7" id="KW-0547">Nucleotide-binding</keyword>
<feature type="compositionally biased region" description="Basic and acidic residues" evidence="9">
    <location>
        <begin position="908"/>
        <end position="921"/>
    </location>
</feature>
<dbReference type="PROSITE" id="PS50021">
    <property type="entry name" value="CH"/>
    <property type="match status" value="1"/>
</dbReference>
<keyword evidence="2" id="KW-0493">Microtubule</keyword>
<dbReference type="CDD" id="cd21203">
    <property type="entry name" value="CH_AtKIN14-like"/>
    <property type="match status" value="1"/>
</dbReference>
<keyword evidence="13" id="KW-1185">Reference proteome</keyword>
<dbReference type="GO" id="GO:0005874">
    <property type="term" value="C:microtubule"/>
    <property type="evidence" value="ECO:0007669"/>
    <property type="project" value="UniProtKB-KW"/>
</dbReference>
<dbReference type="STRING" id="35608.A0A2U1MZF1"/>
<dbReference type="InterPro" id="IPR001715">
    <property type="entry name" value="CH_dom"/>
</dbReference>
<dbReference type="GO" id="GO:0005524">
    <property type="term" value="F:ATP binding"/>
    <property type="evidence" value="ECO:0007669"/>
    <property type="project" value="UniProtKB-UniRule"/>
</dbReference>
<dbReference type="SUPFAM" id="SSF47576">
    <property type="entry name" value="Calponin-homology domain, CH-domain"/>
    <property type="match status" value="1"/>
</dbReference>
<feature type="coiled-coil region" evidence="8">
    <location>
        <begin position="444"/>
        <end position="483"/>
    </location>
</feature>
<dbReference type="Gene3D" id="3.40.850.10">
    <property type="entry name" value="Kinesin motor domain"/>
    <property type="match status" value="1"/>
</dbReference>
<evidence type="ECO:0000256" key="4">
    <source>
        <dbReference type="ARBA" id="ARBA00022840"/>
    </source>
</evidence>
<keyword evidence="5 8" id="KW-0175">Coiled coil</keyword>
<gene>
    <name evidence="12" type="ORF">CTI12_AA325910</name>
</gene>
<evidence type="ECO:0000256" key="6">
    <source>
        <dbReference type="ARBA" id="ARBA00023175"/>
    </source>
</evidence>
<dbReference type="AlphaFoldDB" id="A0A2U1MZF1"/>
<comment type="similarity">
    <text evidence="1">Belongs to the TRAFAC class myosin-kinesin ATPase superfamily. Kinesin family. KIN-14 subfamily.</text>
</comment>
<proteinExistence type="inferred from homology"/>
<dbReference type="InterPro" id="IPR036961">
    <property type="entry name" value="Kinesin_motor_dom_sf"/>
</dbReference>
<dbReference type="PANTHER" id="PTHR47972">
    <property type="entry name" value="KINESIN-LIKE PROTEIN KLP-3"/>
    <property type="match status" value="1"/>
</dbReference>
<dbReference type="EMBL" id="PKPP01003992">
    <property type="protein sequence ID" value="PWA66623.1"/>
    <property type="molecule type" value="Genomic_DNA"/>
</dbReference>
<dbReference type="PANTHER" id="PTHR47972:SF42">
    <property type="entry name" value="CALPONIN-LIKE DOMAIN-CONTAINING PROTEIN-RELATED"/>
    <property type="match status" value="1"/>
</dbReference>
<feature type="compositionally biased region" description="Acidic residues" evidence="9">
    <location>
        <begin position="398"/>
        <end position="424"/>
    </location>
</feature>
<feature type="region of interest" description="Disordered" evidence="9">
    <location>
        <begin position="904"/>
        <end position="973"/>
    </location>
</feature>
<feature type="compositionally biased region" description="Basic and acidic residues" evidence="9">
    <location>
        <begin position="379"/>
        <end position="389"/>
    </location>
</feature>
<dbReference type="GO" id="GO:0003777">
    <property type="term" value="F:microtubule motor activity"/>
    <property type="evidence" value="ECO:0007669"/>
    <property type="project" value="InterPro"/>
</dbReference>
<evidence type="ECO:0000313" key="12">
    <source>
        <dbReference type="EMBL" id="PWA66623.1"/>
    </source>
</evidence>
<feature type="compositionally biased region" description="Basic and acidic residues" evidence="9">
    <location>
        <begin position="329"/>
        <end position="349"/>
    </location>
</feature>
<reference evidence="12 13" key="1">
    <citation type="journal article" date="2018" name="Mol. Plant">
        <title>The genome of Artemisia annua provides insight into the evolution of Asteraceae family and artemisinin biosynthesis.</title>
        <authorList>
            <person name="Shen Q."/>
            <person name="Zhang L."/>
            <person name="Liao Z."/>
            <person name="Wang S."/>
            <person name="Yan T."/>
            <person name="Shi P."/>
            <person name="Liu M."/>
            <person name="Fu X."/>
            <person name="Pan Q."/>
            <person name="Wang Y."/>
            <person name="Lv Z."/>
            <person name="Lu X."/>
            <person name="Zhang F."/>
            <person name="Jiang W."/>
            <person name="Ma Y."/>
            <person name="Chen M."/>
            <person name="Hao X."/>
            <person name="Li L."/>
            <person name="Tang Y."/>
            <person name="Lv G."/>
            <person name="Zhou Y."/>
            <person name="Sun X."/>
            <person name="Brodelius P.E."/>
            <person name="Rose J.K.C."/>
            <person name="Tang K."/>
        </authorList>
    </citation>
    <scope>NUCLEOTIDE SEQUENCE [LARGE SCALE GENOMIC DNA]</scope>
    <source>
        <strain evidence="13">cv. Huhao1</strain>
        <tissue evidence="12">Leaf</tissue>
    </source>
</reference>
<keyword evidence="6 7" id="KW-0505">Motor protein</keyword>
<evidence type="ECO:0000256" key="2">
    <source>
        <dbReference type="ARBA" id="ARBA00022701"/>
    </source>
</evidence>
<dbReference type="OrthoDB" id="1679948at2759"/>
<dbReference type="InterPro" id="IPR027640">
    <property type="entry name" value="Kinesin-like_fam"/>
</dbReference>
<dbReference type="InterPro" id="IPR027417">
    <property type="entry name" value="P-loop_NTPase"/>
</dbReference>
<evidence type="ECO:0000256" key="9">
    <source>
        <dbReference type="SAM" id="MobiDB-lite"/>
    </source>
</evidence>
<dbReference type="FunFam" id="3.40.850.10:FF:000044">
    <property type="entry name" value="p-loop containing nucleoside triphosphate hydrolases superfamily protein"/>
    <property type="match status" value="1"/>
</dbReference>
<evidence type="ECO:0000256" key="3">
    <source>
        <dbReference type="ARBA" id="ARBA00022741"/>
    </source>
</evidence>
<feature type="binding site" evidence="7">
    <location>
        <begin position="657"/>
        <end position="664"/>
    </location>
    <ligand>
        <name>ATP</name>
        <dbReference type="ChEBI" id="CHEBI:30616"/>
    </ligand>
</feature>
<evidence type="ECO:0000256" key="8">
    <source>
        <dbReference type="SAM" id="Coils"/>
    </source>
</evidence>
<dbReference type="GO" id="GO:0007018">
    <property type="term" value="P:microtubule-based movement"/>
    <property type="evidence" value="ECO:0007669"/>
    <property type="project" value="InterPro"/>
</dbReference>
<dbReference type="SMART" id="SM00033">
    <property type="entry name" value="CH"/>
    <property type="match status" value="1"/>
</dbReference>
<feature type="compositionally biased region" description="Low complexity" evidence="9">
    <location>
        <begin position="935"/>
        <end position="973"/>
    </location>
</feature>
<feature type="region of interest" description="Disordered" evidence="9">
    <location>
        <begin position="362"/>
        <end position="424"/>
    </location>
</feature>
<sequence length="1000" mass="111464">MAGTYGAFDFSVASMVEDILLEHGEQLCEVSTTSNSDAKISTKRYEATRWLRKSVGVVAAKDLPAEPSEQNFRLGLRSGIILCKVLNKIERGAIPKVEEAPSDSVIIPDGAPLSSCPYFENIINFLSAIEERGLPAFEASDLEQGGKLSRVVNCVLALKSYGEWKKAGAYGTFKFEGNPKPSPERKQMVVNTLDMAKCGDLWKDVADKPLHTRVRELLSDQKREDIPVVVEIVLSKLTEEFERRLAIHKEKMAAIALLNAKNEPPRARKEDIKKNLSKWQPSLRDSKPRTPFKTQDILKAFNNVINNEKEESETKKTEETKSISSIVSEMRKKTNSDIKKPSADINNDSEKKTTTFAKKFATDTNTETEKKPTIFAKKATTDDIHKETEDNVTGDVNNEIDEEDDDDDDEDLDTTSDIDDEMDDEEVIVDASESTTDTHDEMEKKKQMERKMALEKKKEIQEKREMERKKEMERRAAEEKKEDEYYNWVNAESERLKSSHMKQQRLVDYQHKELQALKNTFSTAKADMELLKTNYQQEVNNLGKHLRSLAQAAAGYRKVVDENRKLYNQVQDLKGSIRVYCRVRPAFGPPKPSCVDCTDEVTMAVITPAKSGKETRKLFTFNRVFNPQATQASVYTDTQPLIRSVLDGYNVCIFAYGQTGSGKTFTMTGPEDLTPELMGVNYRALNDLFDIQQQRKNMIAYEVHVQMLEIYNEQVRDLLNTDGSVTKLEIRLGTANGINVPDAALVPVSKTEDVLRLMNLGHKNRAVGSTAMNARSSRSHSCLTVHVSGKDLTSGSTVRGCMHLVDLAGSERADKTEATGDRLKEATHINKSLSALGDVIACLSQKNAHVPYRNSKLTLLLQDALGGQAKTLMFIHVSPDPDTVGETVSTLKFAERVSTVELGAAKTNNDDGDLKKLKEQSQKVAGGAASKLKKPSAAAAKSPQSRASPSTSTTRKPASASSSATKTTRTAAKKPLNLYRGELHDILSLPMFVKFHLQRV</sequence>
<evidence type="ECO:0000313" key="13">
    <source>
        <dbReference type="Proteomes" id="UP000245207"/>
    </source>
</evidence>
<evidence type="ECO:0000256" key="1">
    <source>
        <dbReference type="ARBA" id="ARBA00010899"/>
    </source>
</evidence>
<dbReference type="PROSITE" id="PS50067">
    <property type="entry name" value="KINESIN_MOTOR_2"/>
    <property type="match status" value="1"/>
</dbReference>
<evidence type="ECO:0000256" key="5">
    <source>
        <dbReference type="ARBA" id="ARBA00023054"/>
    </source>
</evidence>
<name>A0A2U1MZF1_ARTAN</name>
<feature type="region of interest" description="Disordered" evidence="9">
    <location>
        <begin position="309"/>
        <end position="349"/>
    </location>
</feature>
<dbReference type="Proteomes" id="UP000245207">
    <property type="component" value="Unassembled WGS sequence"/>
</dbReference>
<organism evidence="12 13">
    <name type="scientific">Artemisia annua</name>
    <name type="common">Sweet wormwood</name>
    <dbReference type="NCBI Taxonomy" id="35608"/>
    <lineage>
        <taxon>Eukaryota</taxon>
        <taxon>Viridiplantae</taxon>
        <taxon>Streptophyta</taxon>
        <taxon>Embryophyta</taxon>
        <taxon>Tracheophyta</taxon>
        <taxon>Spermatophyta</taxon>
        <taxon>Magnoliopsida</taxon>
        <taxon>eudicotyledons</taxon>
        <taxon>Gunneridae</taxon>
        <taxon>Pentapetalae</taxon>
        <taxon>asterids</taxon>
        <taxon>campanulids</taxon>
        <taxon>Asterales</taxon>
        <taxon>Asteraceae</taxon>
        <taxon>Asteroideae</taxon>
        <taxon>Anthemideae</taxon>
        <taxon>Artemisiinae</taxon>
        <taxon>Artemisia</taxon>
    </lineage>
</organism>
<dbReference type="Gene3D" id="1.10.418.10">
    <property type="entry name" value="Calponin-like domain"/>
    <property type="match status" value="1"/>
</dbReference>
<accession>A0A2U1MZF1</accession>
<keyword evidence="4 7" id="KW-0067">ATP-binding</keyword>
<dbReference type="InterPro" id="IPR036872">
    <property type="entry name" value="CH_dom_sf"/>
</dbReference>
<feature type="domain" description="Calponin-homology (CH)" evidence="10">
    <location>
        <begin position="41"/>
        <end position="163"/>
    </location>
</feature>
<dbReference type="SUPFAM" id="SSF52540">
    <property type="entry name" value="P-loop containing nucleoside triphosphate hydrolases"/>
    <property type="match status" value="1"/>
</dbReference>
<feature type="compositionally biased region" description="Basic and acidic residues" evidence="9">
    <location>
        <begin position="309"/>
        <end position="321"/>
    </location>
</feature>
<comment type="caution">
    <text evidence="12">The sequence shown here is derived from an EMBL/GenBank/DDBJ whole genome shotgun (WGS) entry which is preliminary data.</text>
</comment>
<feature type="domain" description="Kinesin motor" evidence="11">
    <location>
        <begin position="576"/>
        <end position="900"/>
    </location>
</feature>